<protein>
    <recommendedName>
        <fullName evidence="3">Zinc-finger</fullName>
    </recommendedName>
</protein>
<dbReference type="Proteomes" id="UP000186917">
    <property type="component" value="Unassembled WGS sequence"/>
</dbReference>
<dbReference type="EMBL" id="FTOR01000001">
    <property type="protein sequence ID" value="SIS62784.1"/>
    <property type="molecule type" value="Genomic_DNA"/>
</dbReference>
<proteinExistence type="predicted"/>
<evidence type="ECO:0008006" key="3">
    <source>
        <dbReference type="Google" id="ProtNLM"/>
    </source>
</evidence>
<organism evidence="1 2">
    <name type="scientific">Filimonas lacunae</name>
    <dbReference type="NCBI Taxonomy" id="477680"/>
    <lineage>
        <taxon>Bacteria</taxon>
        <taxon>Pseudomonadati</taxon>
        <taxon>Bacteroidota</taxon>
        <taxon>Chitinophagia</taxon>
        <taxon>Chitinophagales</taxon>
        <taxon>Chitinophagaceae</taxon>
        <taxon>Filimonas</taxon>
    </lineage>
</organism>
<reference evidence="2" key="1">
    <citation type="submission" date="2017-01" db="EMBL/GenBank/DDBJ databases">
        <authorList>
            <person name="Varghese N."/>
            <person name="Submissions S."/>
        </authorList>
    </citation>
    <scope>NUCLEOTIDE SEQUENCE [LARGE SCALE GENOMIC DNA]</scope>
    <source>
        <strain evidence="2">DSM 21054</strain>
    </source>
</reference>
<dbReference type="AlphaFoldDB" id="A0A173MMJ0"/>
<dbReference type="STRING" id="477680.SAMN05421788_101304"/>
<gene>
    <name evidence="1" type="ORF">SAMN05421788_101304</name>
</gene>
<keyword evidence="2" id="KW-1185">Reference proteome</keyword>
<evidence type="ECO:0000313" key="1">
    <source>
        <dbReference type="EMBL" id="SIS62784.1"/>
    </source>
</evidence>
<dbReference type="KEGG" id="fln:FLA_4899"/>
<name>A0A173MMJ0_9BACT</name>
<dbReference type="OrthoDB" id="886726at2"/>
<accession>A0A173MMJ0</accession>
<evidence type="ECO:0000313" key="2">
    <source>
        <dbReference type="Proteomes" id="UP000186917"/>
    </source>
</evidence>
<sequence>MQQYPVNNTIPSCQQATLLAMKKEEGKISRAEKWKLFFHLLYCHVCRRFIRQMRRMNTLSENMHQHLQQQPPFTLSASAKEKMQQQLNNLDN</sequence>
<dbReference type="RefSeq" id="WP_076374987.1">
    <property type="nucleotide sequence ID" value="NZ_AP017422.1"/>
</dbReference>